<evidence type="ECO:0000256" key="2">
    <source>
        <dbReference type="ARBA" id="ARBA00022857"/>
    </source>
</evidence>
<evidence type="ECO:0000256" key="1">
    <source>
        <dbReference type="ARBA" id="ARBA00006484"/>
    </source>
</evidence>
<sequence>MTFAYKQVLLVGATAGIGAAMADRLVQQGTKVIAVGRRQERLDLFVQKHGKRKAGAMRFDIRERENMDKFVRDVTEAYPDLDCVFLNAGVQSPIDLSHPEKVDLAAFHSEVATNFSSLVDLSIKLLPFLMNKRKETSLIFTGSNLALVPASTLPAYSVSKAALNAFLLCLRDQLRNSSVKVIELSPPPVQTELHDYLGAERGRALGMPIDEFTQAAYEGLASGSDQIVIGSPGPAEIFNDIVEKRRMLFQNLAKRLRGDT</sequence>
<dbReference type="InterPro" id="IPR020904">
    <property type="entry name" value="Sc_DH/Rdtase_CS"/>
</dbReference>
<dbReference type="Proteomes" id="UP000053789">
    <property type="component" value="Unassembled WGS sequence"/>
</dbReference>
<evidence type="ECO:0000256" key="3">
    <source>
        <dbReference type="ARBA" id="ARBA00023002"/>
    </source>
</evidence>
<protein>
    <recommendedName>
        <fullName evidence="6">Oxidoreductase</fullName>
    </recommendedName>
</protein>
<proteinExistence type="inferred from homology"/>
<dbReference type="EMBL" id="KN846984">
    <property type="protein sequence ID" value="KIW95080.1"/>
    <property type="molecule type" value="Genomic_DNA"/>
</dbReference>
<dbReference type="HOGENOM" id="CLU_010194_2_6_1"/>
<dbReference type="Pfam" id="PF00106">
    <property type="entry name" value="adh_short"/>
    <property type="match status" value="1"/>
</dbReference>
<name>A0A0D2HVW0_CLAB1</name>
<dbReference type="PANTHER" id="PTHR43669">
    <property type="entry name" value="5-KETO-D-GLUCONATE 5-REDUCTASE"/>
    <property type="match status" value="1"/>
</dbReference>
<comment type="similarity">
    <text evidence="1">Belongs to the short-chain dehydrogenases/reductases (SDR) family.</text>
</comment>
<dbReference type="RefSeq" id="XP_016621749.1">
    <property type="nucleotide sequence ID" value="XM_016761411.1"/>
</dbReference>
<dbReference type="OrthoDB" id="37659at2759"/>
<dbReference type="PANTHER" id="PTHR43669:SF15">
    <property type="entry name" value="OXIDOREDUCTASE, SHORT-CHAIN DEHYDROGENASE_REDUCTASE FAMILY (AFU_ORTHOLOGUE AFUA_1G01330)"/>
    <property type="match status" value="1"/>
</dbReference>
<organism evidence="4 5">
    <name type="scientific">Cladophialophora bantiana (strain ATCC 10958 / CBS 173.52 / CDC B-1940 / NIH 8579)</name>
    <name type="common">Xylohypha bantiana</name>
    <dbReference type="NCBI Taxonomy" id="1442370"/>
    <lineage>
        <taxon>Eukaryota</taxon>
        <taxon>Fungi</taxon>
        <taxon>Dikarya</taxon>
        <taxon>Ascomycota</taxon>
        <taxon>Pezizomycotina</taxon>
        <taxon>Eurotiomycetes</taxon>
        <taxon>Chaetothyriomycetidae</taxon>
        <taxon>Chaetothyriales</taxon>
        <taxon>Herpotrichiellaceae</taxon>
        <taxon>Cladophialophora</taxon>
    </lineage>
</organism>
<keyword evidence="3" id="KW-0560">Oxidoreductase</keyword>
<dbReference type="InterPro" id="IPR002347">
    <property type="entry name" value="SDR_fam"/>
</dbReference>
<dbReference type="PRINTS" id="PR00081">
    <property type="entry name" value="GDHRDH"/>
</dbReference>
<dbReference type="InterPro" id="IPR036291">
    <property type="entry name" value="NAD(P)-bd_dom_sf"/>
</dbReference>
<dbReference type="SUPFAM" id="SSF51735">
    <property type="entry name" value="NAD(P)-binding Rossmann-fold domains"/>
    <property type="match status" value="1"/>
</dbReference>
<dbReference type="GeneID" id="27696591"/>
<dbReference type="AlphaFoldDB" id="A0A0D2HVW0"/>
<gene>
    <name evidence="4" type="ORF">Z519_03663</name>
</gene>
<evidence type="ECO:0000313" key="5">
    <source>
        <dbReference type="Proteomes" id="UP000053789"/>
    </source>
</evidence>
<evidence type="ECO:0008006" key="6">
    <source>
        <dbReference type="Google" id="ProtNLM"/>
    </source>
</evidence>
<keyword evidence="2" id="KW-0521">NADP</keyword>
<keyword evidence="5" id="KW-1185">Reference proteome</keyword>
<accession>A0A0D2HVW0</accession>
<dbReference type="Gene3D" id="3.40.50.720">
    <property type="entry name" value="NAD(P)-binding Rossmann-like Domain"/>
    <property type="match status" value="1"/>
</dbReference>
<dbReference type="GO" id="GO:0016491">
    <property type="term" value="F:oxidoreductase activity"/>
    <property type="evidence" value="ECO:0007669"/>
    <property type="project" value="UniProtKB-KW"/>
</dbReference>
<evidence type="ECO:0000313" key="4">
    <source>
        <dbReference type="EMBL" id="KIW95080.1"/>
    </source>
</evidence>
<dbReference type="VEuPathDB" id="FungiDB:Z519_03663"/>
<dbReference type="PROSITE" id="PS00061">
    <property type="entry name" value="ADH_SHORT"/>
    <property type="match status" value="1"/>
</dbReference>
<reference evidence="4" key="1">
    <citation type="submission" date="2015-01" db="EMBL/GenBank/DDBJ databases">
        <title>The Genome Sequence of Cladophialophora bantiana CBS 173.52.</title>
        <authorList>
            <consortium name="The Broad Institute Genomics Platform"/>
            <person name="Cuomo C."/>
            <person name="de Hoog S."/>
            <person name="Gorbushina A."/>
            <person name="Stielow B."/>
            <person name="Teixiera M."/>
            <person name="Abouelleil A."/>
            <person name="Chapman S.B."/>
            <person name="Priest M."/>
            <person name="Young S.K."/>
            <person name="Wortman J."/>
            <person name="Nusbaum C."/>
            <person name="Birren B."/>
        </authorList>
    </citation>
    <scope>NUCLEOTIDE SEQUENCE [LARGE SCALE GENOMIC DNA]</scope>
    <source>
        <strain evidence="4">CBS 173.52</strain>
    </source>
</reference>